<accession>A0A8S5S7J5</accession>
<dbReference type="Pfam" id="PF05339">
    <property type="entry name" value="DUF739"/>
    <property type="match status" value="1"/>
</dbReference>
<dbReference type="EMBL" id="BK032547">
    <property type="protein sequence ID" value="DAF46913.1"/>
    <property type="molecule type" value="Genomic_DNA"/>
</dbReference>
<dbReference type="CDD" id="cd00093">
    <property type="entry name" value="HTH_XRE"/>
    <property type="match status" value="1"/>
</dbReference>
<dbReference type="InterPro" id="IPR001387">
    <property type="entry name" value="Cro/C1-type_HTH"/>
</dbReference>
<evidence type="ECO:0000313" key="1">
    <source>
        <dbReference type="EMBL" id="DAF46913.1"/>
    </source>
</evidence>
<organism evidence="1">
    <name type="scientific">Siphoviridae sp. ctBAZ2</name>
    <dbReference type="NCBI Taxonomy" id="2827801"/>
    <lineage>
        <taxon>Viruses</taxon>
        <taxon>Duplodnaviria</taxon>
        <taxon>Heunggongvirae</taxon>
        <taxon>Uroviricota</taxon>
        <taxon>Caudoviricetes</taxon>
    </lineage>
</organism>
<sequence length="71" mass="8218">MAFDYRKLKGRIIEKYGSQLNFADAYGISENTLSLKMRNKVRFTSDDIIAISDMLDIPENEIGSYFFTKQV</sequence>
<dbReference type="SUPFAM" id="SSF47413">
    <property type="entry name" value="lambda repressor-like DNA-binding domains"/>
    <property type="match status" value="1"/>
</dbReference>
<dbReference type="InterPro" id="IPR010982">
    <property type="entry name" value="Lambda_DNA-bd_dom_sf"/>
</dbReference>
<protein>
    <submittedName>
        <fullName evidence="1">Uncharacterized protein</fullName>
    </submittedName>
</protein>
<reference evidence="1" key="1">
    <citation type="journal article" date="2021" name="Proc. Natl. Acad. Sci. U.S.A.">
        <title>A Catalog of Tens of Thousands of Viruses from Human Metagenomes Reveals Hidden Associations with Chronic Diseases.</title>
        <authorList>
            <person name="Tisza M.J."/>
            <person name="Buck C.B."/>
        </authorList>
    </citation>
    <scope>NUCLEOTIDE SEQUENCE</scope>
    <source>
        <strain evidence="1">CtBAZ2</strain>
    </source>
</reference>
<dbReference type="InterPro" id="IPR008003">
    <property type="entry name" value="DUF739"/>
</dbReference>
<dbReference type="GO" id="GO:0003677">
    <property type="term" value="F:DNA binding"/>
    <property type="evidence" value="ECO:0007669"/>
    <property type="project" value="InterPro"/>
</dbReference>
<name>A0A8S5S7J5_9CAUD</name>
<proteinExistence type="predicted"/>